<evidence type="ECO:0000313" key="14">
    <source>
        <dbReference type="Proteomes" id="UP000249633"/>
    </source>
</evidence>
<keyword evidence="6 11" id="KW-0732">Signal</keyword>
<feature type="domain" description="Porin" evidence="12">
    <location>
        <begin position="9"/>
        <end position="291"/>
    </location>
</feature>
<comment type="caution">
    <text evidence="13">The sequence shown here is derived from an EMBL/GenBank/DDBJ whole genome shotgun (WGS) entry which is preliminary data.</text>
</comment>
<dbReference type="Pfam" id="PF13609">
    <property type="entry name" value="Porin_4"/>
    <property type="match status" value="1"/>
</dbReference>
<dbReference type="InterPro" id="IPR002299">
    <property type="entry name" value="Porin_Neis"/>
</dbReference>
<keyword evidence="7" id="KW-0406">Ion transport</keyword>
<dbReference type="PANTHER" id="PTHR34501">
    <property type="entry name" value="PROTEIN YDDL-RELATED"/>
    <property type="match status" value="1"/>
</dbReference>
<dbReference type="PANTHER" id="PTHR34501:SF9">
    <property type="entry name" value="MAJOR OUTER MEMBRANE PROTEIN P.IA"/>
    <property type="match status" value="1"/>
</dbReference>
<feature type="chain" id="PRO_5016115431" evidence="11">
    <location>
        <begin position="20"/>
        <end position="321"/>
    </location>
</feature>
<evidence type="ECO:0000256" key="9">
    <source>
        <dbReference type="ARBA" id="ARBA00023136"/>
    </source>
</evidence>
<proteinExistence type="predicted"/>
<dbReference type="AlphaFoldDB" id="A0A2W5D9N8"/>
<evidence type="ECO:0000256" key="3">
    <source>
        <dbReference type="ARBA" id="ARBA00022448"/>
    </source>
</evidence>
<feature type="signal peptide" evidence="11">
    <location>
        <begin position="1"/>
        <end position="19"/>
    </location>
</feature>
<sequence length="321" mass="34153">MKGFVFIACALLAGLPAFAQGTLTLWGRFNTSVESQKFGDAPRRAVMQNNGSRLGLKGDEDLGAGLRASFWLEHGFNADSGAASGTTFWNRASYVELASAALGGVRVGQWFPGSYYATADYVSIFNHDTGTSADALYATRFQTSNKLAYFSPRAGGWGAELSVAAGEGTTTRATDASVSYDAGAAHAGLGYERKGSFTQVALRGLHEFGPLVLGGYLQRAQDDRPGVGRRHWQVWRLAGMYAVGAAELHVSVGRAGDILGEDGARQLLLGLNYHLSRRTKLYGFYTRLDNQARAVYTPGGLSGSAPGADFSALSAGLRHNF</sequence>
<dbReference type="CDD" id="cd00342">
    <property type="entry name" value="gram_neg_porins"/>
    <property type="match status" value="1"/>
</dbReference>
<name>A0A2W5D9N8_9BURK</name>
<evidence type="ECO:0000256" key="1">
    <source>
        <dbReference type="ARBA" id="ARBA00004571"/>
    </source>
</evidence>
<evidence type="ECO:0000256" key="4">
    <source>
        <dbReference type="ARBA" id="ARBA00022452"/>
    </source>
</evidence>
<dbReference type="GO" id="GO:0006811">
    <property type="term" value="P:monoatomic ion transport"/>
    <property type="evidence" value="ECO:0007669"/>
    <property type="project" value="UniProtKB-KW"/>
</dbReference>
<dbReference type="GO" id="GO:0046930">
    <property type="term" value="C:pore complex"/>
    <property type="evidence" value="ECO:0007669"/>
    <property type="project" value="UniProtKB-KW"/>
</dbReference>
<evidence type="ECO:0000256" key="8">
    <source>
        <dbReference type="ARBA" id="ARBA00023114"/>
    </source>
</evidence>
<keyword evidence="3" id="KW-0813">Transport</keyword>
<evidence type="ECO:0000256" key="5">
    <source>
        <dbReference type="ARBA" id="ARBA00022692"/>
    </source>
</evidence>
<evidence type="ECO:0000256" key="2">
    <source>
        <dbReference type="ARBA" id="ARBA00011233"/>
    </source>
</evidence>
<evidence type="ECO:0000313" key="13">
    <source>
        <dbReference type="EMBL" id="PZP28735.1"/>
    </source>
</evidence>
<dbReference type="InterPro" id="IPR023614">
    <property type="entry name" value="Porin_dom_sf"/>
</dbReference>
<evidence type="ECO:0000256" key="6">
    <source>
        <dbReference type="ARBA" id="ARBA00022729"/>
    </source>
</evidence>
<evidence type="ECO:0000256" key="11">
    <source>
        <dbReference type="SAM" id="SignalP"/>
    </source>
</evidence>
<dbReference type="EMBL" id="QFOD01000021">
    <property type="protein sequence ID" value="PZP28735.1"/>
    <property type="molecule type" value="Genomic_DNA"/>
</dbReference>
<keyword evidence="5" id="KW-0812">Transmembrane</keyword>
<dbReference type="GO" id="GO:0015288">
    <property type="term" value="F:porin activity"/>
    <property type="evidence" value="ECO:0007669"/>
    <property type="project" value="UniProtKB-KW"/>
</dbReference>
<dbReference type="Gene3D" id="2.40.160.10">
    <property type="entry name" value="Porin"/>
    <property type="match status" value="1"/>
</dbReference>
<evidence type="ECO:0000259" key="12">
    <source>
        <dbReference type="Pfam" id="PF13609"/>
    </source>
</evidence>
<dbReference type="GO" id="GO:0009279">
    <property type="term" value="C:cell outer membrane"/>
    <property type="evidence" value="ECO:0007669"/>
    <property type="project" value="UniProtKB-SubCell"/>
</dbReference>
<dbReference type="InterPro" id="IPR033900">
    <property type="entry name" value="Gram_neg_porin_domain"/>
</dbReference>
<comment type="subunit">
    <text evidence="2">Homotrimer.</text>
</comment>
<organism evidence="13 14">
    <name type="scientific">Roseateles depolymerans</name>
    <dbReference type="NCBI Taxonomy" id="76731"/>
    <lineage>
        <taxon>Bacteria</taxon>
        <taxon>Pseudomonadati</taxon>
        <taxon>Pseudomonadota</taxon>
        <taxon>Betaproteobacteria</taxon>
        <taxon>Burkholderiales</taxon>
        <taxon>Sphaerotilaceae</taxon>
        <taxon>Roseateles</taxon>
    </lineage>
</organism>
<dbReference type="SUPFAM" id="SSF56935">
    <property type="entry name" value="Porins"/>
    <property type="match status" value="1"/>
</dbReference>
<evidence type="ECO:0000256" key="7">
    <source>
        <dbReference type="ARBA" id="ARBA00023065"/>
    </source>
</evidence>
<keyword evidence="9" id="KW-0472">Membrane</keyword>
<keyword evidence="4" id="KW-1134">Transmembrane beta strand</keyword>
<keyword evidence="8" id="KW-0626">Porin</keyword>
<reference evidence="13 14" key="1">
    <citation type="submission" date="2017-08" db="EMBL/GenBank/DDBJ databases">
        <title>Infants hospitalized years apart are colonized by the same room-sourced microbial strains.</title>
        <authorList>
            <person name="Brooks B."/>
            <person name="Olm M.R."/>
            <person name="Firek B.A."/>
            <person name="Baker R."/>
            <person name="Thomas B.C."/>
            <person name="Morowitz M.J."/>
            <person name="Banfield J.F."/>
        </authorList>
    </citation>
    <scope>NUCLEOTIDE SEQUENCE [LARGE SCALE GENOMIC DNA]</scope>
    <source>
        <strain evidence="13">S2_012_000_R2_81</strain>
    </source>
</reference>
<gene>
    <name evidence="13" type="ORF">DI603_18840</name>
</gene>
<dbReference type="PRINTS" id="PR00184">
    <property type="entry name" value="NEISSPPORIN"/>
</dbReference>
<protein>
    <submittedName>
        <fullName evidence="13">Porin</fullName>
    </submittedName>
</protein>
<keyword evidence="10" id="KW-0998">Cell outer membrane</keyword>
<accession>A0A2W5D9N8</accession>
<comment type="subcellular location">
    <subcellularLocation>
        <location evidence="1">Cell outer membrane</location>
        <topology evidence="1">Multi-pass membrane protein</topology>
    </subcellularLocation>
</comment>
<dbReference type="Proteomes" id="UP000249633">
    <property type="component" value="Unassembled WGS sequence"/>
</dbReference>
<dbReference type="InterPro" id="IPR050298">
    <property type="entry name" value="Gram-neg_bact_OMP"/>
</dbReference>
<evidence type="ECO:0000256" key="10">
    <source>
        <dbReference type="ARBA" id="ARBA00023237"/>
    </source>
</evidence>